<organism evidence="3">
    <name type="scientific">uncultured fungus</name>
    <dbReference type="NCBI Taxonomy" id="175245"/>
    <lineage>
        <taxon>Eukaryota</taxon>
        <taxon>Fungi</taxon>
        <taxon>environmental samples</taxon>
    </lineage>
</organism>
<dbReference type="AlphaFoldDB" id="J7REZ4"/>
<proteinExistence type="inferred from homology"/>
<sequence length="47" mass="5621">HWHGFFKRITTSLDGRASSPSCLILPGDLFLYYFLTRRRLGTFWYHS</sequence>
<dbReference type="SUPFAM" id="SSF49503">
    <property type="entry name" value="Cupredoxins"/>
    <property type="match status" value="1"/>
</dbReference>
<name>J7REZ4_9FUNG</name>
<reference evidence="3" key="1">
    <citation type="submission" date="2012-08" db="EMBL/GenBank/DDBJ databases">
        <title>Molecular anaysis of Basidiomycete laccase gene succession during agricultural waste composting.</title>
        <authorList>
            <person name="Wang C."/>
            <person name="Zeng G.M."/>
            <person name="Fan C.Z."/>
            <person name="Lu L.H."/>
            <person name="Ren X.J."/>
        </authorList>
    </citation>
    <scope>NUCLEOTIDE SEQUENCE</scope>
</reference>
<comment type="similarity">
    <text evidence="1">Belongs to the multicopper oxidase family.</text>
</comment>
<gene>
    <name evidence="3" type="primary">LMCO</name>
</gene>
<dbReference type="Gene3D" id="2.60.40.420">
    <property type="entry name" value="Cupredoxins - blue copper proteins"/>
    <property type="match status" value="1"/>
</dbReference>
<protein>
    <submittedName>
        <fullName evidence="3">Putative laccase-like multicopper oxidase</fullName>
    </submittedName>
</protein>
<dbReference type="GO" id="GO:0005507">
    <property type="term" value="F:copper ion binding"/>
    <property type="evidence" value="ECO:0007669"/>
    <property type="project" value="InterPro"/>
</dbReference>
<feature type="non-terminal residue" evidence="3">
    <location>
        <position position="47"/>
    </location>
</feature>
<dbReference type="InterPro" id="IPR011707">
    <property type="entry name" value="Cu-oxidase-like_N"/>
</dbReference>
<evidence type="ECO:0000256" key="1">
    <source>
        <dbReference type="ARBA" id="ARBA00010609"/>
    </source>
</evidence>
<dbReference type="Pfam" id="PF07732">
    <property type="entry name" value="Cu-oxidase_3"/>
    <property type="match status" value="1"/>
</dbReference>
<dbReference type="InterPro" id="IPR008972">
    <property type="entry name" value="Cupredoxin"/>
</dbReference>
<accession>J7REZ4</accession>
<evidence type="ECO:0000313" key="3">
    <source>
        <dbReference type="EMBL" id="CCK73677.1"/>
    </source>
</evidence>
<feature type="domain" description="Plastocyanin-like" evidence="2">
    <location>
        <begin position="1"/>
        <end position="47"/>
    </location>
</feature>
<dbReference type="EMBL" id="HE980367">
    <property type="protein sequence ID" value="CCK73677.1"/>
    <property type="molecule type" value="Genomic_DNA"/>
</dbReference>
<evidence type="ECO:0000259" key="2">
    <source>
        <dbReference type="Pfam" id="PF07732"/>
    </source>
</evidence>
<feature type="non-terminal residue" evidence="3">
    <location>
        <position position="1"/>
    </location>
</feature>